<sequence length="72" mass="7447">GTDDGPAAVPDRKDARVVLGRGGRPDDVCATGRTVESHPRKKRRTGPAAGEEDAGSAVGEEVGRGYERESGT</sequence>
<evidence type="ECO:0000313" key="2">
    <source>
        <dbReference type="EMBL" id="EJK76408.1"/>
    </source>
</evidence>
<proteinExistence type="predicted"/>
<dbReference type="Proteomes" id="UP000266841">
    <property type="component" value="Unassembled WGS sequence"/>
</dbReference>
<feature type="non-terminal residue" evidence="2">
    <location>
        <position position="1"/>
    </location>
</feature>
<name>K0TCE6_THAOC</name>
<feature type="region of interest" description="Disordered" evidence="1">
    <location>
        <begin position="1"/>
        <end position="72"/>
    </location>
</feature>
<accession>K0TCE6</accession>
<feature type="compositionally biased region" description="Basic and acidic residues" evidence="1">
    <location>
        <begin position="61"/>
        <end position="72"/>
    </location>
</feature>
<dbReference type="EMBL" id="AGNL01002190">
    <property type="protein sequence ID" value="EJK76408.1"/>
    <property type="molecule type" value="Genomic_DNA"/>
</dbReference>
<evidence type="ECO:0000256" key="1">
    <source>
        <dbReference type="SAM" id="MobiDB-lite"/>
    </source>
</evidence>
<evidence type="ECO:0000313" key="3">
    <source>
        <dbReference type="Proteomes" id="UP000266841"/>
    </source>
</evidence>
<gene>
    <name evidence="2" type="ORF">THAOC_01829</name>
</gene>
<dbReference type="AlphaFoldDB" id="K0TCE6"/>
<keyword evidence="3" id="KW-1185">Reference proteome</keyword>
<organism evidence="2 3">
    <name type="scientific">Thalassiosira oceanica</name>
    <name type="common">Marine diatom</name>
    <dbReference type="NCBI Taxonomy" id="159749"/>
    <lineage>
        <taxon>Eukaryota</taxon>
        <taxon>Sar</taxon>
        <taxon>Stramenopiles</taxon>
        <taxon>Ochrophyta</taxon>
        <taxon>Bacillariophyta</taxon>
        <taxon>Coscinodiscophyceae</taxon>
        <taxon>Thalassiosirophycidae</taxon>
        <taxon>Thalassiosirales</taxon>
        <taxon>Thalassiosiraceae</taxon>
        <taxon>Thalassiosira</taxon>
    </lineage>
</organism>
<protein>
    <submittedName>
        <fullName evidence="2">Uncharacterized protein</fullName>
    </submittedName>
</protein>
<reference evidence="2 3" key="1">
    <citation type="journal article" date="2012" name="Genome Biol.">
        <title>Genome and low-iron response of an oceanic diatom adapted to chronic iron limitation.</title>
        <authorList>
            <person name="Lommer M."/>
            <person name="Specht M."/>
            <person name="Roy A.S."/>
            <person name="Kraemer L."/>
            <person name="Andreson R."/>
            <person name="Gutowska M.A."/>
            <person name="Wolf J."/>
            <person name="Bergner S.V."/>
            <person name="Schilhabel M.B."/>
            <person name="Klostermeier U.C."/>
            <person name="Beiko R.G."/>
            <person name="Rosenstiel P."/>
            <person name="Hippler M."/>
            <person name="Laroche J."/>
        </authorList>
    </citation>
    <scope>NUCLEOTIDE SEQUENCE [LARGE SCALE GENOMIC DNA]</scope>
    <source>
        <strain evidence="2 3">CCMP1005</strain>
    </source>
</reference>
<comment type="caution">
    <text evidence="2">The sequence shown here is derived from an EMBL/GenBank/DDBJ whole genome shotgun (WGS) entry which is preliminary data.</text>
</comment>